<keyword evidence="4" id="KW-0804">Transcription</keyword>
<comment type="caution">
    <text evidence="6">The sequence shown here is derived from an EMBL/GenBank/DDBJ whole genome shotgun (WGS) entry which is preliminary data.</text>
</comment>
<comment type="similarity">
    <text evidence="1">Belongs to the LysR transcriptional regulatory family.</text>
</comment>
<evidence type="ECO:0000256" key="2">
    <source>
        <dbReference type="ARBA" id="ARBA00023015"/>
    </source>
</evidence>
<dbReference type="SUPFAM" id="SSF53850">
    <property type="entry name" value="Periplasmic binding protein-like II"/>
    <property type="match status" value="1"/>
</dbReference>
<organism evidence="6 7">
    <name type="scientific">Agarivorans aestuarii</name>
    <dbReference type="NCBI Taxonomy" id="1563703"/>
    <lineage>
        <taxon>Bacteria</taxon>
        <taxon>Pseudomonadati</taxon>
        <taxon>Pseudomonadota</taxon>
        <taxon>Gammaproteobacteria</taxon>
        <taxon>Alteromonadales</taxon>
        <taxon>Alteromonadaceae</taxon>
        <taxon>Agarivorans</taxon>
    </lineage>
</organism>
<dbReference type="EMBL" id="JAYDYW010000009">
    <property type="protein sequence ID" value="MEE1674666.1"/>
    <property type="molecule type" value="Genomic_DNA"/>
</dbReference>
<evidence type="ECO:0000256" key="1">
    <source>
        <dbReference type="ARBA" id="ARBA00009437"/>
    </source>
</evidence>
<dbReference type="PANTHER" id="PTHR30118">
    <property type="entry name" value="HTH-TYPE TRANSCRIPTIONAL REGULATOR LEUO-RELATED"/>
    <property type="match status" value="1"/>
</dbReference>
<reference evidence="7" key="1">
    <citation type="submission" date="2023-07" db="EMBL/GenBank/DDBJ databases">
        <title>Draft genome sequence of Agarivorans aestuarii strain ZMCS4, a CAZymes producing bacteria isolated from the marine brown algae Clodostephus spongiosus.</title>
        <authorList>
            <person name="Lorente B."/>
            <person name="Cabral C."/>
            <person name="Frias J."/>
            <person name="Faria J."/>
            <person name="Toubarro D."/>
        </authorList>
    </citation>
    <scope>NUCLEOTIDE SEQUENCE [LARGE SCALE GENOMIC DNA]</scope>
    <source>
        <strain evidence="7">ZMCS4</strain>
    </source>
</reference>
<evidence type="ECO:0000313" key="6">
    <source>
        <dbReference type="EMBL" id="MEE1674666.1"/>
    </source>
</evidence>
<dbReference type="Pfam" id="PF00126">
    <property type="entry name" value="HTH_1"/>
    <property type="match status" value="1"/>
</dbReference>
<dbReference type="Pfam" id="PF03466">
    <property type="entry name" value="LysR_substrate"/>
    <property type="match status" value="1"/>
</dbReference>
<evidence type="ECO:0000259" key="5">
    <source>
        <dbReference type="PROSITE" id="PS50931"/>
    </source>
</evidence>
<dbReference type="CDD" id="cd08417">
    <property type="entry name" value="PBP2_Nitroaromatics_like"/>
    <property type="match status" value="1"/>
</dbReference>
<dbReference type="Gene3D" id="1.10.10.10">
    <property type="entry name" value="Winged helix-like DNA-binding domain superfamily/Winged helix DNA-binding domain"/>
    <property type="match status" value="1"/>
</dbReference>
<dbReference type="InterPro" id="IPR036388">
    <property type="entry name" value="WH-like_DNA-bd_sf"/>
</dbReference>
<evidence type="ECO:0000256" key="3">
    <source>
        <dbReference type="ARBA" id="ARBA00023125"/>
    </source>
</evidence>
<dbReference type="Gene3D" id="3.40.190.10">
    <property type="entry name" value="Periplasmic binding protein-like II"/>
    <property type="match status" value="2"/>
</dbReference>
<dbReference type="RefSeq" id="WP_329775732.1">
    <property type="nucleotide sequence ID" value="NZ_JAYDYW010000009.1"/>
</dbReference>
<reference evidence="6 7" key="2">
    <citation type="submission" date="2023-12" db="EMBL/GenBank/DDBJ databases">
        <authorList>
            <consortium name="Cladostephus spongiosus"/>
            <person name="Lorente B."/>
            <person name="Cabral C."/>
            <person name="Frias J."/>
            <person name="Faria J."/>
            <person name="Toubarro D."/>
        </authorList>
    </citation>
    <scope>NUCLEOTIDE SEQUENCE [LARGE SCALE GENOMIC DNA]</scope>
    <source>
        <strain evidence="6 7">ZMCS4</strain>
    </source>
</reference>
<dbReference type="PANTHER" id="PTHR30118:SF7">
    <property type="entry name" value="TRANSCRIPTIONAL REGULATOR LYSR FAMILY"/>
    <property type="match status" value="1"/>
</dbReference>
<feature type="domain" description="HTH lysR-type" evidence="5">
    <location>
        <begin position="5"/>
        <end position="62"/>
    </location>
</feature>
<evidence type="ECO:0000256" key="4">
    <source>
        <dbReference type="ARBA" id="ARBA00023163"/>
    </source>
</evidence>
<protein>
    <submittedName>
        <fullName evidence="6">LysR family transcriptional regulator</fullName>
    </submittedName>
</protein>
<accession>A0ABU7G5Z8</accession>
<keyword evidence="3" id="KW-0238">DNA-binding</keyword>
<sequence length="314" mass="35940">MSQQYDLNLLRVLLTLLEERSVSKAAEKLFLTQSAVSKQLAKLRQQLNDPLFIRHANGLSPTPRVRNLEPKLRQWLQSASEMIEAEGFEPALSQRSFRCCLNETCFATLLPRFFGKLMQQAPGLKLDTHRLEPGSMEGLQKGEFDLAIVARDNDERAPSHYQVKQVPPQIHSFELLRDDHVCLVRKDHPVLSQQWDLDCYMQQAHLNCECEVGDRWLLHSVLAEQGLHIENSTLTADFFAAALLCQSSDLVFTCTRSFAQQVVKTHQLELLPLPIYMAPFSYLLAWPQHLENDPAHSWLRALIIEHCHEAKPSI</sequence>
<gene>
    <name evidence="6" type="ORF">SNR37_004109</name>
</gene>
<name>A0ABU7G5Z8_9ALTE</name>
<dbReference type="InterPro" id="IPR037402">
    <property type="entry name" value="YidZ_PBP2"/>
</dbReference>
<dbReference type="PROSITE" id="PS50931">
    <property type="entry name" value="HTH_LYSR"/>
    <property type="match status" value="1"/>
</dbReference>
<proteinExistence type="inferred from homology"/>
<dbReference type="SUPFAM" id="SSF46785">
    <property type="entry name" value="Winged helix' DNA-binding domain"/>
    <property type="match status" value="1"/>
</dbReference>
<dbReference type="InterPro" id="IPR005119">
    <property type="entry name" value="LysR_subst-bd"/>
</dbReference>
<dbReference type="Proteomes" id="UP001310248">
    <property type="component" value="Unassembled WGS sequence"/>
</dbReference>
<dbReference type="InterPro" id="IPR050389">
    <property type="entry name" value="LysR-type_TF"/>
</dbReference>
<dbReference type="PRINTS" id="PR00039">
    <property type="entry name" value="HTHLYSR"/>
</dbReference>
<keyword evidence="7" id="KW-1185">Reference proteome</keyword>
<dbReference type="InterPro" id="IPR000847">
    <property type="entry name" value="LysR_HTH_N"/>
</dbReference>
<dbReference type="InterPro" id="IPR036390">
    <property type="entry name" value="WH_DNA-bd_sf"/>
</dbReference>
<keyword evidence="2" id="KW-0805">Transcription regulation</keyword>
<evidence type="ECO:0000313" key="7">
    <source>
        <dbReference type="Proteomes" id="UP001310248"/>
    </source>
</evidence>